<evidence type="ECO:0000313" key="1">
    <source>
        <dbReference type="EMBL" id="MDX8045041.1"/>
    </source>
</evidence>
<gene>
    <name evidence="1" type="ORF">SH601_03495</name>
</gene>
<comment type="caution">
    <text evidence="1">The sequence shown here is derived from an EMBL/GenBank/DDBJ whole genome shotgun (WGS) entry which is preliminary data.</text>
</comment>
<reference evidence="1" key="1">
    <citation type="submission" date="2023-11" db="EMBL/GenBank/DDBJ databases">
        <title>Gracilibacillus pellucida a moderately halophilic bacterium isolated from saline soil in Xinjiang province.</title>
        <authorList>
            <person name="Zhang Z."/>
            <person name="Tan F."/>
            <person name="Wang Y."/>
            <person name="Xia M."/>
        </authorList>
    </citation>
    <scope>NUCLEOTIDE SEQUENCE</scope>
    <source>
        <strain evidence="1">S3-1-1</strain>
    </source>
</reference>
<protein>
    <submittedName>
        <fullName evidence="1">PBP1A family penicillin-binding protein</fullName>
    </submittedName>
</protein>
<keyword evidence="2" id="KW-1185">Reference proteome</keyword>
<organism evidence="1 2">
    <name type="scientific">Gracilibacillus pellucidus</name>
    <dbReference type="NCBI Taxonomy" id="3095368"/>
    <lineage>
        <taxon>Bacteria</taxon>
        <taxon>Bacillati</taxon>
        <taxon>Bacillota</taxon>
        <taxon>Bacilli</taxon>
        <taxon>Bacillales</taxon>
        <taxon>Bacillaceae</taxon>
        <taxon>Gracilibacillus</taxon>
    </lineage>
</organism>
<sequence>MRRRRSRRRRWRGLLKIGTFLVLMAGSCLLVLVVAIFLLGPPSLDRTQNTIYYSNDGEVIGEEFGTEKRYWVSIDEIDDHLKEAIIQTEDQHFYDHFGFDLKRLGGAIWNNIRTMSLKEGASTITQQYARNLFLSHDKTWKRKLYEAFYTMRLEMFYDKDELLEGYLNTIYFGHGAYGIEAASRLFFDQSAKDLNWSEAAMLAGIPKGPSHYSPFHDYDKAKGRQELILANLRDRNVIDANTYETAVAETLAFSDDRDITTKSMAPYFQDVVANELQERLDIDIEDVHSGGYQVYTTLDTSHQQAMEEATERMDADSDIQIGAASMEPDSGAITALVGGRNYASSSFNRVTQAKRMPGSAFKPFLYYAALENGMTAATALMSKPTTFELADGNSYQPSNYHDYYANQPITMAQAIALSDNIYAVKTNLYVTPERFARLAHEKFKFESELEPVASLALGTEVVTMDEMITGYSIIANGGIDIEPHTITKITDAHGEILYEKEQDTADEGWSLFSKQDDRQLLRQDYAYILTDMMKGMFQEELNGYMSVTGASIADELTHEYAGKSGTTNVDNWMVGFSPSLTAGVWIGYDDNREIVQTNEQQYAKEIWAHFMELTHEDTPDTHPVKPDNVVEVAIDLNTGYLASEECGTSYTMPFVKGTEPIRQCTPNAEANDYQYPDIPESHLLENWWEWLWRGEQNEG</sequence>
<proteinExistence type="predicted"/>
<accession>A0ACC6M269</accession>
<name>A0ACC6M269_9BACI</name>
<dbReference type="Proteomes" id="UP001277972">
    <property type="component" value="Unassembled WGS sequence"/>
</dbReference>
<evidence type="ECO:0000313" key="2">
    <source>
        <dbReference type="Proteomes" id="UP001277972"/>
    </source>
</evidence>
<dbReference type="EMBL" id="JAWZSR010000002">
    <property type="protein sequence ID" value="MDX8045041.1"/>
    <property type="molecule type" value="Genomic_DNA"/>
</dbReference>